<accession>A0ACB7RU54</accession>
<comment type="caution">
    <text evidence="1">The sequence shown here is derived from an EMBL/GenBank/DDBJ whole genome shotgun (WGS) entry which is preliminary data.</text>
</comment>
<evidence type="ECO:0000313" key="2">
    <source>
        <dbReference type="Proteomes" id="UP000821845"/>
    </source>
</evidence>
<sequence>MADPVFAQPTSPSPRHDTKRTPARRRAASVQCSRMLQLLTSSAEAVRIQHERNERLLRATETRPFNPALPDPVVLALGNLPMPAADDTAALAAATTSAVPAPPDLLATPRLCRYRRNLTLKESRWTRRPRGNAHGRRKAPMTRVAHARCRPSPPRFRSGPHLPLTPHRPQTLHLRPLGWSSPRRKGDGSEREPQLFLQPGAIPAQARRPLRSPPSTAVTATPVAATTAAPQLTVLFRPTGPGAVFPRTTRISLAKALSALAGVRDVRMMAGIPVGARLPADHTTSSSILQGILGDHAEEELLAGLESEVPVLAARRQGTALILDIAASVPPARVRHFRMAHQVRACRPHPLQCQRCGYGHATATCAKPQRCLRCGGGPHGDGPCAVKARCIHCGQAHAATSPKCQLWQKERHLATIKATAPTFIPHREAKGALRQPPVAPPVPPPTSHPGGLSYAQAAQPVQK</sequence>
<dbReference type="EMBL" id="CM023487">
    <property type="protein sequence ID" value="KAH6925988.1"/>
    <property type="molecule type" value="Genomic_DNA"/>
</dbReference>
<dbReference type="Proteomes" id="UP000821845">
    <property type="component" value="Chromosome 7"/>
</dbReference>
<keyword evidence="2" id="KW-1185">Reference proteome</keyword>
<proteinExistence type="predicted"/>
<reference evidence="1" key="1">
    <citation type="submission" date="2020-05" db="EMBL/GenBank/DDBJ databases">
        <title>Large-scale comparative analyses of tick genomes elucidate their genetic diversity and vector capacities.</title>
        <authorList>
            <person name="Jia N."/>
            <person name="Wang J."/>
            <person name="Shi W."/>
            <person name="Du L."/>
            <person name="Sun Y."/>
            <person name="Zhan W."/>
            <person name="Jiang J."/>
            <person name="Wang Q."/>
            <person name="Zhang B."/>
            <person name="Ji P."/>
            <person name="Sakyi L.B."/>
            <person name="Cui X."/>
            <person name="Yuan T."/>
            <person name="Jiang B."/>
            <person name="Yang W."/>
            <person name="Lam T.T.-Y."/>
            <person name="Chang Q."/>
            <person name="Ding S."/>
            <person name="Wang X."/>
            <person name="Zhu J."/>
            <person name="Ruan X."/>
            <person name="Zhao L."/>
            <person name="Wei J."/>
            <person name="Que T."/>
            <person name="Du C."/>
            <person name="Cheng J."/>
            <person name="Dai P."/>
            <person name="Han X."/>
            <person name="Huang E."/>
            <person name="Gao Y."/>
            <person name="Liu J."/>
            <person name="Shao H."/>
            <person name="Ye R."/>
            <person name="Li L."/>
            <person name="Wei W."/>
            <person name="Wang X."/>
            <person name="Wang C."/>
            <person name="Yang T."/>
            <person name="Huo Q."/>
            <person name="Li W."/>
            <person name="Guo W."/>
            <person name="Chen H."/>
            <person name="Zhou L."/>
            <person name="Ni X."/>
            <person name="Tian J."/>
            <person name="Zhou Y."/>
            <person name="Sheng Y."/>
            <person name="Liu T."/>
            <person name="Pan Y."/>
            <person name="Xia L."/>
            <person name="Li J."/>
            <person name="Zhao F."/>
            <person name="Cao W."/>
        </authorList>
    </citation>
    <scope>NUCLEOTIDE SEQUENCE</scope>
    <source>
        <strain evidence="1">Hyas-2018</strain>
    </source>
</reference>
<protein>
    <submittedName>
        <fullName evidence="1">Uncharacterized protein</fullName>
    </submittedName>
</protein>
<evidence type="ECO:0000313" key="1">
    <source>
        <dbReference type="EMBL" id="KAH6925988.1"/>
    </source>
</evidence>
<name>A0ACB7RU54_HYAAI</name>
<gene>
    <name evidence="1" type="ORF">HPB50_012923</name>
</gene>
<organism evidence="1 2">
    <name type="scientific">Hyalomma asiaticum</name>
    <name type="common">Tick</name>
    <dbReference type="NCBI Taxonomy" id="266040"/>
    <lineage>
        <taxon>Eukaryota</taxon>
        <taxon>Metazoa</taxon>
        <taxon>Ecdysozoa</taxon>
        <taxon>Arthropoda</taxon>
        <taxon>Chelicerata</taxon>
        <taxon>Arachnida</taxon>
        <taxon>Acari</taxon>
        <taxon>Parasitiformes</taxon>
        <taxon>Ixodida</taxon>
        <taxon>Ixodoidea</taxon>
        <taxon>Ixodidae</taxon>
        <taxon>Hyalomminae</taxon>
        <taxon>Hyalomma</taxon>
    </lineage>
</organism>